<dbReference type="InterPro" id="IPR032716">
    <property type="entry name" value="ACC_epsilon"/>
</dbReference>
<dbReference type="GO" id="GO:0004658">
    <property type="term" value="F:propionyl-CoA carboxylase activity"/>
    <property type="evidence" value="ECO:0007669"/>
    <property type="project" value="InterPro"/>
</dbReference>
<accession>A0A4Y3L304</accession>
<feature type="region of interest" description="Disordered" evidence="1">
    <location>
        <begin position="1"/>
        <end position="25"/>
    </location>
</feature>
<name>A0A4Y3L304_9CELL</name>
<dbReference type="EMBL" id="BJLR01000033">
    <property type="protein sequence ID" value="GEA89530.1"/>
    <property type="molecule type" value="Genomic_DNA"/>
</dbReference>
<gene>
    <name evidence="2" type="ORF">CCE01nite_34790</name>
</gene>
<sequence length="89" mass="8875">MSAASPSPDGAPSPDDAPPASRPHVRVVRGAPDDVELAALVAGLVAAASDAGGTEGPAPRSAWSDRARVLRGTVAPAAGPDAWRWSLRG</sequence>
<comment type="caution">
    <text evidence="2">The sequence shown here is derived from an EMBL/GenBank/DDBJ whole genome shotgun (WGS) entry which is preliminary data.</text>
</comment>
<reference evidence="2" key="1">
    <citation type="submission" date="2019-06" db="EMBL/GenBank/DDBJ databases">
        <title>Whole genome shotgun sequence of Cellulomonas cellasea NBRC 3753.</title>
        <authorList>
            <person name="Hosoyama A."/>
            <person name="Uohara A."/>
            <person name="Ohji S."/>
            <person name="Ichikawa N."/>
        </authorList>
    </citation>
    <scope>NUCLEOTIDE SEQUENCE [LARGE SCALE GENOMIC DNA]</scope>
    <source>
        <strain evidence="2">NBRC 3753</strain>
    </source>
</reference>
<protein>
    <recommendedName>
        <fullName evidence="4">Acetyl-CoA carboxylase biotin carboxyl carrier protein subunit</fullName>
    </recommendedName>
</protein>
<dbReference type="AlphaFoldDB" id="A0A4Y3L304"/>
<evidence type="ECO:0000313" key="2">
    <source>
        <dbReference type="EMBL" id="GEA89530.1"/>
    </source>
</evidence>
<dbReference type="RefSeq" id="WP_141372750.1">
    <property type="nucleotide sequence ID" value="NZ_BJLR01000033.1"/>
</dbReference>
<dbReference type="Pfam" id="PF13822">
    <property type="entry name" value="ACC_epsilon"/>
    <property type="match status" value="1"/>
</dbReference>
<feature type="compositionally biased region" description="Pro residues" evidence="1">
    <location>
        <begin position="9"/>
        <end position="21"/>
    </location>
</feature>
<evidence type="ECO:0008006" key="4">
    <source>
        <dbReference type="Google" id="ProtNLM"/>
    </source>
</evidence>
<dbReference type="GO" id="GO:0003989">
    <property type="term" value="F:acetyl-CoA carboxylase activity"/>
    <property type="evidence" value="ECO:0007669"/>
    <property type="project" value="InterPro"/>
</dbReference>
<keyword evidence="3" id="KW-1185">Reference proteome</keyword>
<dbReference type="Proteomes" id="UP000317046">
    <property type="component" value="Unassembled WGS sequence"/>
</dbReference>
<evidence type="ECO:0000313" key="3">
    <source>
        <dbReference type="Proteomes" id="UP000317046"/>
    </source>
</evidence>
<proteinExistence type="predicted"/>
<organism evidence="2 3">
    <name type="scientific">Cellulomonas cellasea</name>
    <dbReference type="NCBI Taxonomy" id="43670"/>
    <lineage>
        <taxon>Bacteria</taxon>
        <taxon>Bacillati</taxon>
        <taxon>Actinomycetota</taxon>
        <taxon>Actinomycetes</taxon>
        <taxon>Micrococcales</taxon>
        <taxon>Cellulomonadaceae</taxon>
        <taxon>Cellulomonas</taxon>
    </lineage>
</organism>
<evidence type="ECO:0000256" key="1">
    <source>
        <dbReference type="SAM" id="MobiDB-lite"/>
    </source>
</evidence>